<dbReference type="PANTHER" id="PTHR34796">
    <property type="entry name" value="EXPRESSED PROTEIN"/>
    <property type="match status" value="1"/>
</dbReference>
<organism evidence="2 3">
    <name type="scientific">Paenibacillus amylolyticus</name>
    <dbReference type="NCBI Taxonomy" id="1451"/>
    <lineage>
        <taxon>Bacteria</taxon>
        <taxon>Bacillati</taxon>
        <taxon>Bacillota</taxon>
        <taxon>Bacilli</taxon>
        <taxon>Bacillales</taxon>
        <taxon>Paenibacillaceae</taxon>
        <taxon>Paenibacillus</taxon>
    </lineage>
</organism>
<dbReference type="Gene3D" id="1.10.3450.10">
    <property type="entry name" value="TTHA0068-like"/>
    <property type="match status" value="1"/>
</dbReference>
<reference evidence="2" key="1">
    <citation type="submission" date="2023-07" db="EMBL/GenBank/DDBJ databases">
        <title>Sorghum-associated microbial communities from plants grown in Nebraska, USA.</title>
        <authorList>
            <person name="Schachtman D."/>
        </authorList>
    </citation>
    <scope>NUCLEOTIDE SEQUENCE</scope>
    <source>
        <strain evidence="2">BE80</strain>
    </source>
</reference>
<name>A0AAP5H1P0_PAEAM</name>
<dbReference type="Pfam" id="PF03745">
    <property type="entry name" value="DUF309"/>
    <property type="match status" value="1"/>
</dbReference>
<feature type="region of interest" description="Disordered" evidence="1">
    <location>
        <begin position="131"/>
        <end position="160"/>
    </location>
</feature>
<dbReference type="AlphaFoldDB" id="A0AAP5H1P0"/>
<dbReference type="Proteomes" id="UP001254832">
    <property type="component" value="Unassembled WGS sequence"/>
</dbReference>
<evidence type="ECO:0000313" key="3">
    <source>
        <dbReference type="Proteomes" id="UP001254832"/>
    </source>
</evidence>
<dbReference type="GO" id="GO:0016787">
    <property type="term" value="F:hydrolase activity"/>
    <property type="evidence" value="ECO:0007669"/>
    <property type="project" value="UniProtKB-KW"/>
</dbReference>
<proteinExistence type="predicted"/>
<keyword evidence="2" id="KW-0378">Hydrolase</keyword>
<gene>
    <name evidence="2" type="ORF">J2W91_000937</name>
</gene>
<dbReference type="PANTHER" id="PTHR34796:SF1">
    <property type="entry name" value="EXPRESSED PROTEIN"/>
    <property type="match status" value="1"/>
</dbReference>
<comment type="caution">
    <text evidence="2">The sequence shown here is derived from an EMBL/GenBank/DDBJ whole genome shotgun (WGS) entry which is preliminary data.</text>
</comment>
<dbReference type="SUPFAM" id="SSF140663">
    <property type="entry name" value="TTHA0068-like"/>
    <property type="match status" value="1"/>
</dbReference>
<protein>
    <submittedName>
        <fullName evidence="2">Metal-dependent hydrolase</fullName>
    </submittedName>
</protein>
<evidence type="ECO:0000256" key="1">
    <source>
        <dbReference type="SAM" id="MobiDB-lite"/>
    </source>
</evidence>
<sequence>MNSYEPLYIDYLIYFNRDQDYFECHEVLEELWLKCDRDSFYKGMLQIAVGLYHFRNGNLRGARMMFQSAVELLETYPAAQQGIELGRLVQEVRELLEGVTDSDSDSLPYRDLTIVIQDEALIQAVSQRSQHVKPNIPQRRSPRRGRIYEEKMKALQQKEQ</sequence>
<dbReference type="InterPro" id="IPR005500">
    <property type="entry name" value="DUF309"/>
</dbReference>
<dbReference type="InterPro" id="IPR023203">
    <property type="entry name" value="TTHA0068_sf"/>
</dbReference>
<dbReference type="RefSeq" id="WP_310136882.1">
    <property type="nucleotide sequence ID" value="NZ_JAVDTR010000002.1"/>
</dbReference>
<evidence type="ECO:0000313" key="2">
    <source>
        <dbReference type="EMBL" id="MDR6722489.1"/>
    </source>
</evidence>
<accession>A0AAP5H1P0</accession>
<dbReference type="EMBL" id="JAVDTR010000002">
    <property type="protein sequence ID" value="MDR6722489.1"/>
    <property type="molecule type" value="Genomic_DNA"/>
</dbReference>
<feature type="compositionally biased region" description="Basic and acidic residues" evidence="1">
    <location>
        <begin position="146"/>
        <end position="160"/>
    </location>
</feature>